<dbReference type="InterPro" id="IPR001041">
    <property type="entry name" value="2Fe-2S_ferredoxin-type"/>
</dbReference>
<dbReference type="SUPFAM" id="SSF54292">
    <property type="entry name" value="2Fe-2S ferredoxin-like"/>
    <property type="match status" value="1"/>
</dbReference>
<dbReference type="Gene3D" id="1.10.150.120">
    <property type="entry name" value="[2Fe-2S]-binding domain"/>
    <property type="match status" value="1"/>
</dbReference>
<dbReference type="Gene3D" id="3.30.365.10">
    <property type="entry name" value="Aldehyde oxidase/xanthine dehydrogenase, molybdopterin binding domain"/>
    <property type="match status" value="4"/>
</dbReference>
<dbReference type="GO" id="GO:0016491">
    <property type="term" value="F:oxidoreductase activity"/>
    <property type="evidence" value="ECO:0007669"/>
    <property type="project" value="UniProtKB-KW"/>
</dbReference>
<keyword evidence="2" id="KW-0479">Metal-binding</keyword>
<dbReference type="PROSITE" id="PS00197">
    <property type="entry name" value="2FE2S_FER_1"/>
    <property type="match status" value="1"/>
</dbReference>
<dbReference type="SUPFAM" id="SSF56003">
    <property type="entry name" value="Molybdenum cofactor-binding domain"/>
    <property type="match status" value="1"/>
</dbReference>
<dbReference type="InterPro" id="IPR037165">
    <property type="entry name" value="AldOxase/xan_DH_Mopterin-bd_sf"/>
</dbReference>
<dbReference type="CDD" id="cd00207">
    <property type="entry name" value="fer2"/>
    <property type="match status" value="1"/>
</dbReference>
<dbReference type="Gene3D" id="3.90.1170.50">
    <property type="entry name" value="Aldehyde oxidase/xanthine dehydrogenase, a/b hammerhead"/>
    <property type="match status" value="1"/>
</dbReference>
<dbReference type="InterPro" id="IPR036010">
    <property type="entry name" value="2Fe-2S_ferredoxin-like_sf"/>
</dbReference>
<evidence type="ECO:0000256" key="2">
    <source>
        <dbReference type="ARBA" id="ARBA00022723"/>
    </source>
</evidence>
<proteinExistence type="inferred from homology"/>
<dbReference type="eggNOG" id="COG2080">
    <property type="taxonomic scope" value="Bacteria"/>
</dbReference>
<dbReference type="SUPFAM" id="SSF47741">
    <property type="entry name" value="CO dehydrogenase ISP C-domain like"/>
    <property type="match status" value="1"/>
</dbReference>
<dbReference type="InterPro" id="IPR000674">
    <property type="entry name" value="Ald_Oxase/Xan_DH_a/b"/>
</dbReference>
<dbReference type="InterPro" id="IPR036856">
    <property type="entry name" value="Ald_Oxase/Xan_DH_a/b_sf"/>
</dbReference>
<dbReference type="GO" id="GO:0051537">
    <property type="term" value="F:2 iron, 2 sulfur cluster binding"/>
    <property type="evidence" value="ECO:0007669"/>
    <property type="project" value="InterPro"/>
</dbReference>
<dbReference type="Pfam" id="PF00111">
    <property type="entry name" value="Fer2"/>
    <property type="match status" value="1"/>
</dbReference>
<dbReference type="KEGG" id="atm:ANT_14810"/>
<dbReference type="Gene3D" id="3.10.20.30">
    <property type="match status" value="1"/>
</dbReference>
<keyword evidence="7" id="KW-1185">Reference proteome</keyword>
<dbReference type="GO" id="GO:0005506">
    <property type="term" value="F:iron ion binding"/>
    <property type="evidence" value="ECO:0007669"/>
    <property type="project" value="InterPro"/>
</dbReference>
<dbReference type="InterPro" id="IPR036884">
    <property type="entry name" value="2Fe-2S-bd_dom_sf"/>
</dbReference>
<dbReference type="Pfam" id="PF01799">
    <property type="entry name" value="Fer2_2"/>
    <property type="match status" value="1"/>
</dbReference>
<dbReference type="AlphaFoldDB" id="E8N4Z5"/>
<dbReference type="Proteomes" id="UP000008922">
    <property type="component" value="Chromosome"/>
</dbReference>
<evidence type="ECO:0000313" key="6">
    <source>
        <dbReference type="EMBL" id="BAJ63509.1"/>
    </source>
</evidence>
<dbReference type="PANTHER" id="PTHR11908">
    <property type="entry name" value="XANTHINE DEHYDROGENASE"/>
    <property type="match status" value="1"/>
</dbReference>
<dbReference type="Pfam" id="PF01315">
    <property type="entry name" value="Ald_Xan_dh_C"/>
    <property type="match status" value="1"/>
</dbReference>
<organism evidence="6 7">
    <name type="scientific">Anaerolinea thermophila (strain DSM 14523 / JCM 11388 / NBRC 100420 / UNI-1)</name>
    <dbReference type="NCBI Taxonomy" id="926569"/>
    <lineage>
        <taxon>Bacteria</taxon>
        <taxon>Bacillati</taxon>
        <taxon>Chloroflexota</taxon>
        <taxon>Anaerolineae</taxon>
        <taxon>Anaerolineales</taxon>
        <taxon>Anaerolineaceae</taxon>
        <taxon>Anaerolinea</taxon>
    </lineage>
</organism>
<evidence type="ECO:0000256" key="4">
    <source>
        <dbReference type="ARBA" id="ARBA00023004"/>
    </source>
</evidence>
<dbReference type="EMBL" id="AP012029">
    <property type="protein sequence ID" value="BAJ63509.1"/>
    <property type="molecule type" value="Genomic_DNA"/>
</dbReference>
<dbReference type="SMART" id="SM01008">
    <property type="entry name" value="Ald_Xan_dh_C"/>
    <property type="match status" value="1"/>
</dbReference>
<sequence>MDTQVLTFWVNGKEVSTPVAPGEMLAETLRYRLGLTGTKIGCNEAECGACTVLVDGEAVLSCSFPSVKAQGRRVTTIEGLATPGREPNLAILHPLQQAFVLYGAVQCGFCIPGQIMTAYALLEKNPAAGEEEIRHALKDTLCRCGGYNAILQAIQAAGKAIQTGQPVQPPVVPEARQARRVAGRVHPRADAVAKVSGTAKYTDDLFFEGMLHARVKRAGTPAGILRRLDVSRARSMPGVVAVMTAEDLPAARTHGLVVSDWPVLVGVGEVIRTVGDALAIVAAETREQATQALDAIEVEIEPLPVVSDAVQALQSDAPKVHPQGNLLKHIKVRKGDVSEGFAQADVILEQVYHTPMHDHAFLEPECSIARPTLDGRMEIYVGSQIPYADRSQVARVLGVGEDRVHIIGMLIGGGFGGKEDIAGQIHAALLAQKTGRPVKLLFDRHESLLVHPKRHATQIRVRVGAKRDGTLTAVETELYGDTGAYASLGEKVMTRATTHSSGPYEIPHVKADCYAMYTNNPPAGAFRGFGVLQSAFAIESTMDTLAHQLGLDPIELRRKNALRMGSITNTGQVLKDSVGLLECIEKVEQELRRKAVSNPFEAWVDPQNPHLRRAWGFAVAYKNTGLGGGAPDKAGAEVELLADGTFEVRTASAELGQGLPTVLQLIAAEELRQLVSNVRVWLSDTDYTPDGGPTTASRQTYVTGNAVRYASAALREMITSHLAEHFDVSPEQIQFIEGLAQVANYSIPMTQVYEIVHSAGRKPVVQYTYWAPATKPLGEGGDMHFAYSFAAQAAEVEVNTLTGEVRVLEVITANDVGFAVNPLGLQGQIEGGVIMGIGHALTEAFLTDQGRVITDRLAKYRVPSITLTPKITSFVVEHPTADGPYGAKGVGEIVIIPTVPAITNAIFNAVGVRVTRLPVDQEWILRQIKAREAEFQPGD</sequence>
<dbReference type="InterPro" id="IPR016208">
    <property type="entry name" value="Ald_Oxase/xanthine_DH-like"/>
</dbReference>
<name>E8N4Z5_ANATU</name>
<dbReference type="InterPro" id="IPR012675">
    <property type="entry name" value="Beta-grasp_dom_sf"/>
</dbReference>
<gene>
    <name evidence="6" type="ordered locus">ANT_14810</name>
</gene>
<dbReference type="Pfam" id="PF02738">
    <property type="entry name" value="MoCoBD_1"/>
    <property type="match status" value="1"/>
</dbReference>
<evidence type="ECO:0000256" key="1">
    <source>
        <dbReference type="ARBA" id="ARBA00006849"/>
    </source>
</evidence>
<feature type="domain" description="2Fe-2S ferredoxin-type" evidence="5">
    <location>
        <begin position="4"/>
        <end position="80"/>
    </location>
</feature>
<evidence type="ECO:0000313" key="7">
    <source>
        <dbReference type="Proteomes" id="UP000008922"/>
    </source>
</evidence>
<accession>E8N4Z5</accession>
<dbReference type="Pfam" id="PF20256">
    <property type="entry name" value="MoCoBD_2"/>
    <property type="match status" value="1"/>
</dbReference>
<evidence type="ECO:0000256" key="3">
    <source>
        <dbReference type="ARBA" id="ARBA00023002"/>
    </source>
</evidence>
<dbReference type="HOGENOM" id="CLU_001681_2_3_0"/>
<dbReference type="STRING" id="926569.ANT_14810"/>
<dbReference type="eggNOG" id="COG1529">
    <property type="taxonomic scope" value="Bacteria"/>
</dbReference>
<dbReference type="SUPFAM" id="SSF54665">
    <property type="entry name" value="CO dehydrogenase molybdoprotein N-domain-like"/>
    <property type="match status" value="1"/>
</dbReference>
<dbReference type="InParanoid" id="E8N4Z5"/>
<dbReference type="InterPro" id="IPR006058">
    <property type="entry name" value="2Fe2S_fd_BS"/>
</dbReference>
<dbReference type="FunCoup" id="E8N4Z5">
    <property type="interactions" value="125"/>
</dbReference>
<reference evidence="6 7" key="1">
    <citation type="submission" date="2010-12" db="EMBL/GenBank/DDBJ databases">
        <title>Whole genome sequence of Anaerolinea thermophila UNI-1.</title>
        <authorList>
            <person name="Narita-Yamada S."/>
            <person name="Kishi E."/>
            <person name="Watanabe Y."/>
            <person name="Takasaki K."/>
            <person name="Ankai A."/>
            <person name="Oguchi A."/>
            <person name="Fukui S."/>
            <person name="Takahashi M."/>
            <person name="Yashiro I."/>
            <person name="Hosoyama A."/>
            <person name="Sekiguchi Y."/>
            <person name="Hanada S."/>
            <person name="Fujita N."/>
        </authorList>
    </citation>
    <scope>NUCLEOTIDE SEQUENCE [LARGE SCALE GENOMIC DNA]</scope>
    <source>
        <strain evidence="7">DSM 14523 / JCM 11388 / NBRC 100420 / UNI-1</strain>
    </source>
</reference>
<dbReference type="PROSITE" id="PS51085">
    <property type="entry name" value="2FE2S_FER_2"/>
    <property type="match status" value="1"/>
</dbReference>
<dbReference type="PANTHER" id="PTHR11908:SF157">
    <property type="entry name" value="XANTHINE DEHYDROGENASE SUBUNIT D-RELATED"/>
    <property type="match status" value="1"/>
</dbReference>
<keyword evidence="4" id="KW-0408">Iron</keyword>
<dbReference type="OrthoDB" id="9759099at2"/>
<dbReference type="InterPro" id="IPR002888">
    <property type="entry name" value="2Fe-2S-bd"/>
</dbReference>
<protein>
    <submittedName>
        <fullName evidence="6">Aldehyde oxidoreductase</fullName>
    </submittedName>
</protein>
<dbReference type="InterPro" id="IPR008274">
    <property type="entry name" value="AldOxase/xan_DH_MoCoBD1"/>
</dbReference>
<dbReference type="InterPro" id="IPR046867">
    <property type="entry name" value="AldOxase/xan_DH_MoCoBD2"/>
</dbReference>
<dbReference type="RefSeq" id="WP_013559891.1">
    <property type="nucleotide sequence ID" value="NC_014960.1"/>
</dbReference>
<comment type="similarity">
    <text evidence="1">Belongs to the xanthine dehydrogenase family.</text>
</comment>
<evidence type="ECO:0000259" key="5">
    <source>
        <dbReference type="PROSITE" id="PS51085"/>
    </source>
</evidence>
<keyword evidence="3" id="KW-0560">Oxidoreductase</keyword>